<dbReference type="Pfam" id="PF04773">
    <property type="entry name" value="FecR"/>
    <property type="match status" value="1"/>
</dbReference>
<sequence length="312" mass="34710">MAAITEPDPIKWEAAQWVERHMDNAPFDEAGFRSWLSGNPRCQPIFETMWQRVMGPDMDYALCDYGRRKSMARKRLASAAVVALLSLVSYQSLPSIELQLATPQTFEVADGAVRSITLPDGSRLTLGGGAKVNVRFTRSDRVVDFSQGAVFADVAHDSDRPFRIRTNGADIVDIGTSFEVLSKPSEVRVTVTEGEVELKHQGWFGTPVNLKASQAATLSGSSVSRMKNVNLSDVARWRDDWVEYRGTPLRQVIDDLQSLSPLPIEIEGDRLANQPVSGRIKLSRPSEQLDNLAVIQSFRIDRTSHALILREE</sequence>
<dbReference type="Gene3D" id="2.60.120.1440">
    <property type="match status" value="1"/>
</dbReference>
<protein>
    <recommendedName>
        <fullName evidence="1">FecR protein domain-containing protein</fullName>
    </recommendedName>
</protein>
<dbReference type="Gene3D" id="3.55.50.30">
    <property type="match status" value="1"/>
</dbReference>
<dbReference type="InterPro" id="IPR012373">
    <property type="entry name" value="Ferrdict_sens_TM"/>
</dbReference>
<proteinExistence type="predicted"/>
<dbReference type="EMBL" id="CP010836">
    <property type="protein sequence ID" value="AJP70777.1"/>
    <property type="molecule type" value="Genomic_DNA"/>
</dbReference>
<organism evidence="2 3">
    <name type="scientific">Sphingomonas hengshuiensis</name>
    <dbReference type="NCBI Taxonomy" id="1609977"/>
    <lineage>
        <taxon>Bacteria</taxon>
        <taxon>Pseudomonadati</taxon>
        <taxon>Pseudomonadota</taxon>
        <taxon>Alphaproteobacteria</taxon>
        <taxon>Sphingomonadales</taxon>
        <taxon>Sphingomonadaceae</taxon>
        <taxon>Sphingomonas</taxon>
    </lineage>
</organism>
<gene>
    <name evidence="2" type="ORF">TS85_01485</name>
</gene>
<feature type="domain" description="FecR protein" evidence="1">
    <location>
        <begin position="105"/>
        <end position="197"/>
    </location>
</feature>
<dbReference type="RefSeq" id="WP_044330016.1">
    <property type="nucleotide sequence ID" value="NZ_CP010836.1"/>
</dbReference>
<accession>A0A7U5BEF1</accession>
<dbReference type="PIRSF" id="PIRSF018266">
    <property type="entry name" value="FecR"/>
    <property type="match status" value="1"/>
</dbReference>
<evidence type="ECO:0000313" key="2">
    <source>
        <dbReference type="EMBL" id="AJP70777.1"/>
    </source>
</evidence>
<dbReference type="AlphaFoldDB" id="A0A7U5BEF1"/>
<name>A0A7U5BEF1_9SPHN</name>
<dbReference type="Proteomes" id="UP000032300">
    <property type="component" value="Chromosome"/>
</dbReference>
<reference evidence="2 3" key="2">
    <citation type="submission" date="2015-02" db="EMBL/GenBank/DDBJ databases">
        <title>The complete genome of Sphingomonas hengshuiensis sp. WHSC-8 isolated from soil of Hengshui Lake.</title>
        <authorList>
            <person name="Wei S."/>
            <person name="Guo J."/>
            <person name="Su C."/>
            <person name="Wu R."/>
            <person name="Zhang Z."/>
            <person name="Liang K."/>
            <person name="Li H."/>
            <person name="Wang T."/>
            <person name="Liu H."/>
            <person name="Zhang C."/>
            <person name="Li Z."/>
            <person name="Wang Q."/>
            <person name="Meng J."/>
        </authorList>
    </citation>
    <scope>NUCLEOTIDE SEQUENCE [LARGE SCALE GENOMIC DNA]</scope>
    <source>
        <strain evidence="2 3">WHSC-8</strain>
    </source>
</reference>
<dbReference type="PANTHER" id="PTHR30273:SF2">
    <property type="entry name" value="PROTEIN FECR"/>
    <property type="match status" value="1"/>
</dbReference>
<evidence type="ECO:0000259" key="1">
    <source>
        <dbReference type="Pfam" id="PF04773"/>
    </source>
</evidence>
<dbReference type="InterPro" id="IPR006860">
    <property type="entry name" value="FecR"/>
</dbReference>
<evidence type="ECO:0000313" key="3">
    <source>
        <dbReference type="Proteomes" id="UP000032300"/>
    </source>
</evidence>
<keyword evidence="3" id="KW-1185">Reference proteome</keyword>
<dbReference type="PANTHER" id="PTHR30273">
    <property type="entry name" value="PERIPLASMIC SIGNAL SENSOR AND SIGMA FACTOR ACTIVATOR FECR-RELATED"/>
    <property type="match status" value="1"/>
</dbReference>
<dbReference type="KEGG" id="sphi:TS85_01485"/>
<reference evidence="2 3" key="1">
    <citation type="journal article" date="2015" name="Int. J. Syst. Evol. Microbiol.">
        <title>Sphingomonas hengshuiensis sp. nov., isolated from lake wetland.</title>
        <authorList>
            <person name="Wei S."/>
            <person name="Wang T."/>
            <person name="Liu H."/>
            <person name="Zhang C."/>
            <person name="Guo J."/>
            <person name="Wang Q."/>
            <person name="Liang K."/>
            <person name="Zhang Z."/>
        </authorList>
    </citation>
    <scope>NUCLEOTIDE SEQUENCE [LARGE SCALE GENOMIC DNA]</scope>
    <source>
        <strain evidence="2 3">WHSC-8</strain>
    </source>
</reference>
<dbReference type="GO" id="GO:0016989">
    <property type="term" value="F:sigma factor antagonist activity"/>
    <property type="evidence" value="ECO:0007669"/>
    <property type="project" value="TreeGrafter"/>
</dbReference>